<dbReference type="PANTHER" id="PTHR30036">
    <property type="entry name" value="D-XYLOSE-BINDING PERIPLASMIC PROTEIN"/>
    <property type="match status" value="1"/>
</dbReference>
<accession>A0A0P6VPD8</accession>
<dbReference type="GO" id="GO:0030288">
    <property type="term" value="C:outer membrane-bounded periplasmic space"/>
    <property type="evidence" value="ECO:0007669"/>
    <property type="project" value="TreeGrafter"/>
</dbReference>
<dbReference type="InterPro" id="IPR028082">
    <property type="entry name" value="Peripla_BP_I"/>
</dbReference>
<dbReference type="Proteomes" id="UP000048984">
    <property type="component" value="Unassembled WGS sequence"/>
</dbReference>
<dbReference type="Gene3D" id="3.40.50.2300">
    <property type="match status" value="2"/>
</dbReference>
<dbReference type="EMBL" id="LJYW01000001">
    <property type="protein sequence ID" value="KPL53094.1"/>
    <property type="molecule type" value="Genomic_DNA"/>
</dbReference>
<comment type="similarity">
    <text evidence="2">Belongs to the bacterial solute-binding protein 2 family.</text>
</comment>
<dbReference type="STRING" id="665126.ABB55_13435"/>
<reference evidence="5 6" key="1">
    <citation type="submission" date="2015-09" db="EMBL/GenBank/DDBJ databases">
        <authorList>
            <person name="Jackson K.R."/>
            <person name="Lunt B.L."/>
            <person name="Fisher J.N.B."/>
            <person name="Gardner A.V."/>
            <person name="Bailey M.E."/>
            <person name="Deus L.M."/>
            <person name="Earl A.S."/>
            <person name="Gibby P.D."/>
            <person name="Hartmann K.A."/>
            <person name="Liu J.E."/>
            <person name="Manci A.M."/>
            <person name="Nielsen D.A."/>
            <person name="Solomon M.B."/>
            <person name="Breakwell D.P."/>
            <person name="Burnett S.H."/>
            <person name="Grose J.H."/>
        </authorList>
    </citation>
    <scope>NUCLEOTIDE SEQUENCE [LARGE SCALE GENOMIC DNA]</scope>
    <source>
        <strain evidence="5 6">16</strain>
    </source>
</reference>
<gene>
    <name evidence="5" type="ORF">ABB55_13435</name>
</gene>
<protein>
    <recommendedName>
        <fullName evidence="4">Periplasmic binding protein domain-containing protein</fullName>
    </recommendedName>
</protein>
<evidence type="ECO:0000313" key="5">
    <source>
        <dbReference type="EMBL" id="KPL53094.1"/>
    </source>
</evidence>
<dbReference type="Pfam" id="PF13407">
    <property type="entry name" value="Peripla_BP_4"/>
    <property type="match status" value="1"/>
</dbReference>
<sequence length="313" mass="33391">MARMTRSVAAAFLLLAAWSGTSAAQPYQFAIVPPTGESPFFQAIRDGCGERARELKSVTCVYAAPGGAEARSQAQLIRDLVKEGIDGIAVSPETMPDVTTAIDEAVAAGVPVVTFDGDQPRSHRQAFIGTNAKDFGRTLGASARRWKPKGGRFLIVTADPTLPNLAERIAGVRDALSTGWTEAKTSPLVTDGTFTDAVRMVDRALAGGNDIDLIISVGAWPMLAAEEWRALVAKYKQRIDQAQTVLVVADALPAQKALVREGLGHVLVGQRPGDMGVKAVDLLVDLKQGRKVPEVVYVGFDTFTRLDLIKAPN</sequence>
<feature type="domain" description="Periplasmic binding protein" evidence="4">
    <location>
        <begin position="29"/>
        <end position="291"/>
    </location>
</feature>
<comment type="subcellular location">
    <subcellularLocation>
        <location evidence="1">Periplasm</location>
    </subcellularLocation>
</comment>
<proteinExistence type="inferred from homology"/>
<evidence type="ECO:0000313" key="6">
    <source>
        <dbReference type="Proteomes" id="UP000048984"/>
    </source>
</evidence>
<dbReference type="PANTHER" id="PTHR30036:SF7">
    <property type="entry name" value="ABC TRANSPORTER PERIPLASMIC-BINDING PROTEIN YPHF"/>
    <property type="match status" value="1"/>
</dbReference>
<dbReference type="SUPFAM" id="SSF53822">
    <property type="entry name" value="Periplasmic binding protein-like I"/>
    <property type="match status" value="1"/>
</dbReference>
<dbReference type="InterPro" id="IPR025997">
    <property type="entry name" value="SBP_2_dom"/>
</dbReference>
<organism evidence="5 6">
    <name type="scientific">Prosthecodimorpha hirschii</name>
    <dbReference type="NCBI Taxonomy" id="665126"/>
    <lineage>
        <taxon>Bacteria</taxon>
        <taxon>Pseudomonadati</taxon>
        <taxon>Pseudomonadota</taxon>
        <taxon>Alphaproteobacteria</taxon>
        <taxon>Hyphomicrobiales</taxon>
        <taxon>Ancalomicrobiaceae</taxon>
        <taxon>Prosthecodimorpha</taxon>
    </lineage>
</organism>
<dbReference type="AlphaFoldDB" id="A0A0P6VPD8"/>
<feature type="signal peptide" evidence="3">
    <location>
        <begin position="1"/>
        <end position="24"/>
    </location>
</feature>
<evidence type="ECO:0000259" key="4">
    <source>
        <dbReference type="Pfam" id="PF13407"/>
    </source>
</evidence>
<name>A0A0P6VPD8_9HYPH</name>
<dbReference type="GO" id="GO:0030246">
    <property type="term" value="F:carbohydrate binding"/>
    <property type="evidence" value="ECO:0007669"/>
    <property type="project" value="TreeGrafter"/>
</dbReference>
<evidence type="ECO:0000256" key="1">
    <source>
        <dbReference type="ARBA" id="ARBA00004418"/>
    </source>
</evidence>
<feature type="chain" id="PRO_5006131671" description="Periplasmic binding protein domain-containing protein" evidence="3">
    <location>
        <begin position="25"/>
        <end position="313"/>
    </location>
</feature>
<reference evidence="5 6" key="2">
    <citation type="submission" date="2015-10" db="EMBL/GenBank/DDBJ databases">
        <title>Draft Genome Sequence of Prosthecomicrobium hirschii ATCC 27832.</title>
        <authorList>
            <person name="Daniel J."/>
            <person name="Givan S.A."/>
            <person name="Brun Y.V."/>
            <person name="Brown P.J."/>
        </authorList>
    </citation>
    <scope>NUCLEOTIDE SEQUENCE [LARGE SCALE GENOMIC DNA]</scope>
    <source>
        <strain evidence="5 6">16</strain>
    </source>
</reference>
<keyword evidence="3" id="KW-0732">Signal</keyword>
<evidence type="ECO:0000256" key="3">
    <source>
        <dbReference type="SAM" id="SignalP"/>
    </source>
</evidence>
<comment type="caution">
    <text evidence="5">The sequence shown here is derived from an EMBL/GenBank/DDBJ whole genome shotgun (WGS) entry which is preliminary data.</text>
</comment>
<evidence type="ECO:0000256" key="2">
    <source>
        <dbReference type="ARBA" id="ARBA00007639"/>
    </source>
</evidence>
<keyword evidence="6" id="KW-1185">Reference proteome</keyword>
<dbReference type="InterPro" id="IPR050555">
    <property type="entry name" value="Bact_Solute-Bind_Prot2"/>
</dbReference>
<dbReference type="RefSeq" id="WP_054359257.1">
    <property type="nucleotide sequence ID" value="NZ_LJYW01000001.1"/>
</dbReference>